<feature type="transmembrane region" description="Helical" evidence="10">
    <location>
        <begin position="583"/>
        <end position="603"/>
    </location>
</feature>
<dbReference type="PROSITE" id="PS00981">
    <property type="entry name" value="G_PROTEIN_RECEP_F3_3"/>
    <property type="match status" value="1"/>
</dbReference>
<feature type="transmembrane region" description="Helical" evidence="10">
    <location>
        <begin position="690"/>
        <end position="712"/>
    </location>
</feature>
<feature type="transmembrane region" description="Helical" evidence="10">
    <location>
        <begin position="629"/>
        <end position="652"/>
    </location>
</feature>
<evidence type="ECO:0000313" key="12">
    <source>
        <dbReference type="Proteomes" id="UP000186698"/>
    </source>
</evidence>
<dbReference type="PRINTS" id="PR01176">
    <property type="entry name" value="GABABRECEPTR"/>
</dbReference>
<evidence type="ECO:0000256" key="7">
    <source>
        <dbReference type="ARBA" id="ARBA00023170"/>
    </source>
</evidence>
<feature type="domain" description="G-protein coupled receptors family 3 profile" evidence="11">
    <location>
        <begin position="470"/>
        <end position="734"/>
    </location>
</feature>
<evidence type="ECO:0000259" key="11">
    <source>
        <dbReference type="PROSITE" id="PS50259"/>
    </source>
</evidence>
<proteinExistence type="predicted"/>
<keyword evidence="8" id="KW-0325">Glycoprotein</keyword>
<dbReference type="KEGG" id="xla:121399750"/>
<dbReference type="AlphaFoldDB" id="A0A8J1M6D5"/>
<feature type="transmembrane region" description="Helical" evidence="10">
    <location>
        <begin position="540"/>
        <end position="563"/>
    </location>
</feature>
<evidence type="ECO:0000256" key="9">
    <source>
        <dbReference type="ARBA" id="ARBA00023224"/>
    </source>
</evidence>
<feature type="transmembrane region" description="Helical" evidence="10">
    <location>
        <begin position="507"/>
        <end position="528"/>
    </location>
</feature>
<dbReference type="GeneID" id="121399750"/>
<dbReference type="PANTHER" id="PTHR24061:SF625">
    <property type="entry name" value="VOMERONASAL TYPE-2 RECEPTOR 26"/>
    <property type="match status" value="1"/>
</dbReference>
<dbReference type="InterPro" id="IPR038550">
    <property type="entry name" value="GPCR_3_9-Cys_sf"/>
</dbReference>
<keyword evidence="2" id="KW-1003">Cell membrane</keyword>
<dbReference type="Gene3D" id="3.40.50.2300">
    <property type="match status" value="2"/>
</dbReference>
<evidence type="ECO:0000256" key="2">
    <source>
        <dbReference type="ARBA" id="ARBA00022475"/>
    </source>
</evidence>
<dbReference type="GO" id="GO:0005886">
    <property type="term" value="C:plasma membrane"/>
    <property type="evidence" value="ECO:0000318"/>
    <property type="project" value="GO_Central"/>
</dbReference>
<evidence type="ECO:0000256" key="1">
    <source>
        <dbReference type="ARBA" id="ARBA00004651"/>
    </source>
</evidence>
<dbReference type="PANTHER" id="PTHR24061">
    <property type="entry name" value="CALCIUM-SENSING RECEPTOR-RELATED"/>
    <property type="match status" value="1"/>
</dbReference>
<keyword evidence="3 10" id="KW-0812">Transmembrane</keyword>
<dbReference type="InterPro" id="IPR000068">
    <property type="entry name" value="GPCR_3_Ca_sens_rcpt-rel"/>
</dbReference>
<keyword evidence="7" id="KW-0675">Receptor</keyword>
<evidence type="ECO:0000256" key="10">
    <source>
        <dbReference type="SAM" id="Phobius"/>
    </source>
</evidence>
<name>A0A8J1M6D5_XENLA</name>
<evidence type="ECO:0000256" key="5">
    <source>
        <dbReference type="ARBA" id="ARBA00023040"/>
    </source>
</evidence>
<dbReference type="FunFam" id="3.40.50.2300:FF:000024">
    <property type="entry name" value="Vomeronasal 2, receptor 73"/>
    <property type="match status" value="1"/>
</dbReference>
<dbReference type="Proteomes" id="UP000186698">
    <property type="component" value="Chromosome 2L"/>
</dbReference>
<dbReference type="GO" id="GO:0004930">
    <property type="term" value="F:G protein-coupled receptor activity"/>
    <property type="evidence" value="ECO:0000318"/>
    <property type="project" value="GO_Central"/>
</dbReference>
<dbReference type="Gene3D" id="2.10.50.30">
    <property type="entry name" value="GPCR, family 3, nine cysteines domain"/>
    <property type="match status" value="1"/>
</dbReference>
<dbReference type="RefSeq" id="XP_041437244.1">
    <property type="nucleotide sequence ID" value="XM_041581310.1"/>
</dbReference>
<protein>
    <submittedName>
        <fullName evidence="13">Vomeronasal type-2 receptor 26-like</fullName>
    </submittedName>
</protein>
<reference evidence="13" key="1">
    <citation type="submission" date="2025-08" db="UniProtKB">
        <authorList>
            <consortium name="RefSeq"/>
        </authorList>
    </citation>
    <scope>IDENTIFICATION</scope>
    <source>
        <strain evidence="13">J_2021</strain>
        <tissue evidence="13">Erythrocytes</tissue>
    </source>
</reference>
<gene>
    <name evidence="13" type="primary">LOC121399750</name>
</gene>
<feature type="transmembrane region" description="Helical" evidence="10">
    <location>
        <begin position="474"/>
        <end position="495"/>
    </location>
</feature>
<keyword evidence="9" id="KW-0807">Transducer</keyword>
<dbReference type="InterPro" id="IPR017978">
    <property type="entry name" value="GPCR_3_C"/>
</dbReference>
<comment type="subcellular location">
    <subcellularLocation>
        <location evidence="1">Cell membrane</location>
        <topology evidence="1">Multi-pass membrane protein</topology>
    </subcellularLocation>
</comment>
<organism evidence="12 13">
    <name type="scientific">Xenopus laevis</name>
    <name type="common">African clawed frog</name>
    <dbReference type="NCBI Taxonomy" id="8355"/>
    <lineage>
        <taxon>Eukaryota</taxon>
        <taxon>Metazoa</taxon>
        <taxon>Chordata</taxon>
        <taxon>Craniata</taxon>
        <taxon>Vertebrata</taxon>
        <taxon>Euteleostomi</taxon>
        <taxon>Amphibia</taxon>
        <taxon>Batrachia</taxon>
        <taxon>Anura</taxon>
        <taxon>Pipoidea</taxon>
        <taxon>Pipidae</taxon>
        <taxon>Xenopodinae</taxon>
        <taxon>Xenopus</taxon>
        <taxon>Xenopus</taxon>
    </lineage>
</organism>
<dbReference type="SUPFAM" id="SSF53822">
    <property type="entry name" value="Periplasmic binding protein-like I"/>
    <property type="match status" value="1"/>
</dbReference>
<dbReference type="PRINTS" id="PR00248">
    <property type="entry name" value="GPCRMGR"/>
</dbReference>
<feature type="transmembrane region" description="Helical" evidence="10">
    <location>
        <begin position="664"/>
        <end position="684"/>
    </location>
</feature>
<accession>A0A8J1M6D5</accession>
<evidence type="ECO:0000256" key="3">
    <source>
        <dbReference type="ARBA" id="ARBA00022692"/>
    </source>
</evidence>
<dbReference type="PROSITE" id="PS50259">
    <property type="entry name" value="G_PROTEIN_RECEP_F3_4"/>
    <property type="match status" value="1"/>
</dbReference>
<evidence type="ECO:0000256" key="8">
    <source>
        <dbReference type="ARBA" id="ARBA00023180"/>
    </source>
</evidence>
<evidence type="ECO:0000256" key="4">
    <source>
        <dbReference type="ARBA" id="ARBA00022989"/>
    </source>
</evidence>
<evidence type="ECO:0000256" key="6">
    <source>
        <dbReference type="ARBA" id="ARBA00023136"/>
    </source>
</evidence>
<keyword evidence="4 10" id="KW-1133">Transmembrane helix</keyword>
<sequence>MSTLLYYRTSWRLLRHLRAFLFAVNEINQNPNLLPNITLGFQIHDSFYAEDLSMESALRILSGTRYMIPNYNCHKRGELAAIVGHLLSSPSLSISTIISNYRIPQISYGAMDPSFSNRNQFPSFFRTVPNQLSHHQAIIELLKHFGWVWVGIVASTDDSNVKSSSLLREQLISNGICVEFHEMFSVLDKKQTKSTNVVIKNSTATVIILYCNTGYFLQLMLGEHWEEIRGKVFVTSVSLTLHLDNTFNLKYLYPLNGSLLFVVRRGHIYGMKDLMDYVHGSEPETSDLEEMLFLLPSDDEGNELERIEPEAFRLTYSVYIAVYAVAHALHNMISKAQTQPRVLSTDQLLRHFHPWQMIPHLNKVQFPTQSNGNFSFSDKGEMPGEFNILNWIVYPDGEFRIVEVGGYRSMSDSAQFQINDSAIMWGRPYTESFFTDTDNCVKCREDQWSNERRDSCLQRLVEFLSYQDPMGTGLGVTSIGLSSCALTILGCFIKCHAMPVVRSNNTNISYILLASLCLSFLSCLLFIGQPKPVTCMVRQAAFGLTFSIAESSILAKAVTVAIAFRAISPDSQLRRWVGARLPIYIVITCSVGQAFVCLAWMVLSPPLPDYDIQSEKGKMILICNEGSALLLYVEISYLGILALLSFIFAFLVRNLPDRFNEAKYITFSMLLFLSVWVSFIPSYLSTKGKYMVAVEIFAILASSAGLLGCIFIPKMCIILLKRDLNSKAHVTGMDNNL</sequence>
<keyword evidence="12" id="KW-1185">Reference proteome</keyword>
<dbReference type="Pfam" id="PF01094">
    <property type="entry name" value="ANF_receptor"/>
    <property type="match status" value="1"/>
</dbReference>
<evidence type="ECO:0000313" key="13">
    <source>
        <dbReference type="RefSeq" id="XP_041437244.1"/>
    </source>
</evidence>
<dbReference type="InterPro" id="IPR000337">
    <property type="entry name" value="GPCR_3"/>
</dbReference>
<keyword evidence="5" id="KW-0297">G-protein coupled receptor</keyword>
<keyword evidence="6 10" id="KW-0472">Membrane</keyword>
<dbReference type="InterPro" id="IPR028082">
    <property type="entry name" value="Peripla_BP_I"/>
</dbReference>
<dbReference type="FunFam" id="3.40.50.2300:FF:000728">
    <property type="entry name" value="Uncharacterized protein"/>
    <property type="match status" value="1"/>
</dbReference>
<dbReference type="InterPro" id="IPR001828">
    <property type="entry name" value="ANF_lig-bd_rcpt"/>
</dbReference>
<dbReference type="Pfam" id="PF00003">
    <property type="entry name" value="7tm_3"/>
    <property type="match status" value="1"/>
</dbReference>
<dbReference type="OrthoDB" id="5984008at2759"/>
<dbReference type="InterPro" id="IPR017979">
    <property type="entry name" value="GPCR_3_CS"/>
</dbReference>